<evidence type="ECO:0000313" key="9">
    <source>
        <dbReference type="WBParaSite" id="SMTH1_89830.2"/>
    </source>
</evidence>
<dbReference type="PANTHER" id="PTHR12838">
    <property type="entry name" value="U3 SMALL NUCLEOLAR RNA-ASSOCIATED PROTEIN 11"/>
    <property type="match status" value="1"/>
</dbReference>
<keyword evidence="4 5" id="KW-0539">Nucleus</keyword>
<dbReference type="WBParaSite" id="SMTH1_89830.2">
    <property type="protein sequence ID" value="SMTH1_89830.2"/>
    <property type="gene ID" value="SMTH1_89830"/>
</dbReference>
<comment type="similarity">
    <text evidence="2 5">Belongs to the UTP11 family.</text>
</comment>
<evidence type="ECO:0000256" key="4">
    <source>
        <dbReference type="ARBA" id="ARBA00023242"/>
    </source>
</evidence>
<dbReference type="GO" id="GO:0032040">
    <property type="term" value="C:small-subunit processome"/>
    <property type="evidence" value="ECO:0007669"/>
    <property type="project" value="UniProtKB-UniRule"/>
</dbReference>
<protein>
    <recommendedName>
        <fullName evidence="5">U3 small nucleolar RNA-associated protein 11</fullName>
        <shortName evidence="5">U3 snoRNA-associated protein 11</shortName>
    </recommendedName>
</protein>
<dbReference type="WBParaSite" id="SMTH1_89830.3">
    <property type="protein sequence ID" value="SMTH1_89830.3"/>
    <property type="gene ID" value="SMTH1_89830"/>
</dbReference>
<keyword evidence="6" id="KW-0175">Coiled coil</keyword>
<dbReference type="Pfam" id="PF03998">
    <property type="entry name" value="Utp11"/>
    <property type="match status" value="1"/>
</dbReference>
<dbReference type="PANTHER" id="PTHR12838:SF0">
    <property type="entry name" value="U3 SMALL NUCLEOLAR RNA-ASSOCIATED PROTEIN 11-RELATED"/>
    <property type="match status" value="1"/>
</dbReference>
<name>A0AA85BZT8_9TREM</name>
<evidence type="ECO:0000313" key="7">
    <source>
        <dbReference type="Proteomes" id="UP000050791"/>
    </source>
</evidence>
<evidence type="ECO:0000256" key="3">
    <source>
        <dbReference type="ARBA" id="ARBA00022552"/>
    </source>
</evidence>
<evidence type="ECO:0000313" key="8">
    <source>
        <dbReference type="WBParaSite" id="SMTH1_89830.1"/>
    </source>
</evidence>
<evidence type="ECO:0000256" key="1">
    <source>
        <dbReference type="ARBA" id="ARBA00004604"/>
    </source>
</evidence>
<comment type="function">
    <text evidence="5">Involved in nucleolar processing of pre-18S ribosomal RNA.</text>
</comment>
<keyword evidence="3 5" id="KW-0698">rRNA processing</keyword>
<dbReference type="WBParaSite" id="SMTH1_89830.4">
    <property type="protein sequence ID" value="SMTH1_89830.4"/>
    <property type="gene ID" value="SMTH1_89830"/>
</dbReference>
<comment type="subunit">
    <text evidence="5">Component of the ribosomal small subunit (SSU) processome.</text>
</comment>
<evidence type="ECO:0000256" key="2">
    <source>
        <dbReference type="ARBA" id="ARBA00008105"/>
    </source>
</evidence>
<evidence type="ECO:0000256" key="6">
    <source>
        <dbReference type="SAM" id="Coils"/>
    </source>
</evidence>
<comment type="subcellular location">
    <subcellularLocation>
        <location evidence="1 5">Nucleus</location>
        <location evidence="1 5">Nucleolus</location>
    </subcellularLocation>
</comment>
<dbReference type="GO" id="GO:0006364">
    <property type="term" value="P:rRNA processing"/>
    <property type="evidence" value="ECO:0007669"/>
    <property type="project" value="UniProtKB-UniRule"/>
</dbReference>
<dbReference type="PIRSF" id="PIRSF015952">
    <property type="entry name" value="U3snoRNP11"/>
    <property type="match status" value="1"/>
</dbReference>
<sequence length="250" mass="29725">MMPFASFKNVQKRLSKIHKERSQPQRRHHLGILPKKQDFRLRAKDKESKSAKIKELRSKALDKNTDEFYFNMCNSRFDMEKGHIPLDVEKSYSDSDIKSSFYKNVTHLQYELQKEKSKIHQLESKTHLLQSESQNPCSRKTPKHIVFAETYGEVVELHHKYAEKVQVDETIFDKVSFSDPYFEDIYSQRFNAYKELSEHLERAKQLKYLLRQHEAKKSLMANLTKRAYKTVFKGSKTAPPVYEFEPVRDR</sequence>
<evidence type="ECO:0000256" key="5">
    <source>
        <dbReference type="PIRNR" id="PIRNR015952"/>
    </source>
</evidence>
<evidence type="ECO:0000313" key="10">
    <source>
        <dbReference type="WBParaSite" id="SMTH1_89830.3"/>
    </source>
</evidence>
<dbReference type="Proteomes" id="UP000050791">
    <property type="component" value="Unassembled WGS sequence"/>
</dbReference>
<dbReference type="WBParaSite" id="SMTH1_89830.5">
    <property type="protein sequence ID" value="SMTH1_89830.5"/>
    <property type="gene ID" value="SMTH1_89830"/>
</dbReference>
<accession>A0AA85BZT8</accession>
<proteinExistence type="inferred from homology"/>
<dbReference type="AlphaFoldDB" id="A0AA85BZT8"/>
<organism evidence="7 10">
    <name type="scientific">Schistosoma mattheei</name>
    <dbReference type="NCBI Taxonomy" id="31246"/>
    <lineage>
        <taxon>Eukaryota</taxon>
        <taxon>Metazoa</taxon>
        <taxon>Spiralia</taxon>
        <taxon>Lophotrochozoa</taxon>
        <taxon>Platyhelminthes</taxon>
        <taxon>Trematoda</taxon>
        <taxon>Digenea</taxon>
        <taxon>Strigeidida</taxon>
        <taxon>Schistosomatoidea</taxon>
        <taxon>Schistosomatidae</taxon>
        <taxon>Schistosoma</taxon>
    </lineage>
</organism>
<feature type="coiled-coil region" evidence="6">
    <location>
        <begin position="105"/>
        <end position="132"/>
    </location>
</feature>
<dbReference type="InterPro" id="IPR007144">
    <property type="entry name" value="SSU_processome_Utp11"/>
</dbReference>
<reference evidence="8 9" key="1">
    <citation type="submission" date="2023-11" db="UniProtKB">
        <authorList>
            <consortium name="WormBaseParasite"/>
        </authorList>
    </citation>
    <scope>IDENTIFICATION</scope>
</reference>
<dbReference type="WBParaSite" id="SMTH1_89830.1">
    <property type="protein sequence ID" value="SMTH1_89830.1"/>
    <property type="gene ID" value="SMTH1_89830"/>
</dbReference>